<feature type="coiled-coil region" evidence="4">
    <location>
        <begin position="303"/>
        <end position="369"/>
    </location>
</feature>
<reference evidence="7" key="1">
    <citation type="submission" date="2025-08" db="UniProtKB">
        <authorList>
            <consortium name="Ensembl"/>
        </authorList>
    </citation>
    <scope>IDENTIFICATION</scope>
</reference>
<feature type="region of interest" description="Disordered" evidence="5">
    <location>
        <begin position="1"/>
        <end position="41"/>
    </location>
</feature>
<feature type="domain" description="IF rod" evidence="6">
    <location>
        <begin position="93"/>
        <end position="398"/>
    </location>
</feature>
<dbReference type="PROSITE" id="PS51842">
    <property type="entry name" value="IF_ROD_2"/>
    <property type="match status" value="1"/>
</dbReference>
<dbReference type="InterPro" id="IPR039008">
    <property type="entry name" value="IF_rod_dom"/>
</dbReference>
<dbReference type="Pfam" id="PF00038">
    <property type="entry name" value="Filament"/>
    <property type="match status" value="1"/>
</dbReference>
<dbReference type="SUPFAM" id="SSF64593">
    <property type="entry name" value="Intermediate filament protein, coiled coil region"/>
    <property type="match status" value="2"/>
</dbReference>
<organism evidence="7 8">
    <name type="scientific">Eptatretus burgeri</name>
    <name type="common">Inshore hagfish</name>
    <dbReference type="NCBI Taxonomy" id="7764"/>
    <lineage>
        <taxon>Eukaryota</taxon>
        <taxon>Metazoa</taxon>
        <taxon>Chordata</taxon>
        <taxon>Craniata</taxon>
        <taxon>Vertebrata</taxon>
        <taxon>Cyclostomata</taxon>
        <taxon>Myxini</taxon>
        <taxon>Myxiniformes</taxon>
        <taxon>Myxinidae</taxon>
        <taxon>Eptatretinae</taxon>
        <taxon>Eptatretus</taxon>
    </lineage>
</organism>
<dbReference type="Ensembl" id="ENSEBUT00000020452.1">
    <property type="protein sequence ID" value="ENSEBUP00000019876.1"/>
    <property type="gene ID" value="ENSEBUG00000012340.1"/>
</dbReference>
<evidence type="ECO:0000256" key="5">
    <source>
        <dbReference type="SAM" id="MobiDB-lite"/>
    </source>
</evidence>
<reference evidence="7" key="2">
    <citation type="submission" date="2025-09" db="UniProtKB">
        <authorList>
            <consortium name="Ensembl"/>
        </authorList>
    </citation>
    <scope>IDENTIFICATION</scope>
</reference>
<keyword evidence="1 3" id="KW-0403">Intermediate filament</keyword>
<dbReference type="SMART" id="SM01391">
    <property type="entry name" value="Filament"/>
    <property type="match status" value="1"/>
</dbReference>
<evidence type="ECO:0000256" key="4">
    <source>
        <dbReference type="SAM" id="Coils"/>
    </source>
</evidence>
<dbReference type="FunFam" id="1.20.5.170:FF:000004">
    <property type="entry name" value="Keratin, type II cytoskeletal 5"/>
    <property type="match status" value="1"/>
</dbReference>
<name>A0A8C4QSJ4_EPTBU</name>
<dbReference type="PRINTS" id="PR01276">
    <property type="entry name" value="TYPE2KERATIN"/>
</dbReference>
<dbReference type="PANTHER" id="PTHR45616">
    <property type="entry name" value="GATA-TYPE DOMAIN-CONTAINING PROTEIN"/>
    <property type="match status" value="1"/>
</dbReference>
<protein>
    <submittedName>
        <fullName evidence="7">Keratin 75</fullName>
    </submittedName>
</protein>
<proteinExistence type="inferred from homology"/>
<dbReference type="Gene3D" id="1.20.5.170">
    <property type="match status" value="1"/>
</dbReference>
<dbReference type="PANTHER" id="PTHR45616:SF22">
    <property type="entry name" value="SFI1 SPINDLE BODY DOMAIN-CONTAINING PROTEIN"/>
    <property type="match status" value="1"/>
</dbReference>
<dbReference type="FunFam" id="1.20.5.500:FF:000001">
    <property type="entry name" value="Type II keratin 23"/>
    <property type="match status" value="1"/>
</dbReference>
<accession>A0A8C4QSJ4</accession>
<dbReference type="OMA" id="TSIDIMF"/>
<dbReference type="InterPro" id="IPR018039">
    <property type="entry name" value="IF_conserved"/>
</dbReference>
<evidence type="ECO:0000259" key="6">
    <source>
        <dbReference type="PROSITE" id="PS51842"/>
    </source>
</evidence>
<comment type="similarity">
    <text evidence="3">Belongs to the intermediate filament family.</text>
</comment>
<feature type="coiled-coil region" evidence="4">
    <location>
        <begin position="97"/>
        <end position="131"/>
    </location>
</feature>
<dbReference type="Gene3D" id="1.20.5.1160">
    <property type="entry name" value="Vasodilator-stimulated phosphoprotein"/>
    <property type="match status" value="1"/>
</dbReference>
<dbReference type="InterPro" id="IPR003054">
    <property type="entry name" value="Keratin_II"/>
</dbReference>
<dbReference type="Proteomes" id="UP000694388">
    <property type="component" value="Unplaced"/>
</dbReference>
<keyword evidence="2 4" id="KW-0175">Coiled coil</keyword>
<dbReference type="Gene3D" id="1.20.5.500">
    <property type="entry name" value="Single helix bin"/>
    <property type="match status" value="1"/>
</dbReference>
<sequence length="412" mass="46569">MQVHGTPARSPAMHSSSAGMSSKNKRSASRSSFSSRSHGTAGVRGYTPVGYGRASLRPGSVSAGTLFGGTLLFQGGAAKVDIDPTMLPTRTQEKEAIKKLNDRFASFIDKVRFLEQQKTVLEAQWKALQERGSASLHLDNLFEPYVALLRQRFDELALGQPRLESELQQMQGAVEDLRCKCDIRTCKIFLYNLSLQEVDESYLMKVELEGILDGLTEDISFYKEIFEMHQLEAQIRDTSLYIEVDTRRNLDIGGLIADVRAQYETIAAKSKAEAEEFYREKFVSFNASAGKNEEELRLIKHDISESLRQLQRVKAEIEALKKQQAHLETAIAETEERGEMDIREAKSTMSHLENELQCTKQEMAKHVRDYQELMNVKLALDIEIATYRKLLEGEECSTSFSYGPEASKSYTY</sequence>
<dbReference type="PROSITE" id="PS00226">
    <property type="entry name" value="IF_ROD_1"/>
    <property type="match status" value="1"/>
</dbReference>
<evidence type="ECO:0000313" key="8">
    <source>
        <dbReference type="Proteomes" id="UP000694388"/>
    </source>
</evidence>
<dbReference type="AlphaFoldDB" id="A0A8C4QSJ4"/>
<dbReference type="GeneTree" id="ENSGT00940000155862"/>
<evidence type="ECO:0000256" key="2">
    <source>
        <dbReference type="ARBA" id="ARBA00023054"/>
    </source>
</evidence>
<evidence type="ECO:0000313" key="7">
    <source>
        <dbReference type="Ensembl" id="ENSEBUP00000019876.1"/>
    </source>
</evidence>
<dbReference type="GO" id="GO:0045095">
    <property type="term" value="C:keratin filament"/>
    <property type="evidence" value="ECO:0007669"/>
    <property type="project" value="InterPro"/>
</dbReference>
<evidence type="ECO:0000256" key="1">
    <source>
        <dbReference type="ARBA" id="ARBA00022754"/>
    </source>
</evidence>
<keyword evidence="8" id="KW-1185">Reference proteome</keyword>
<evidence type="ECO:0000256" key="3">
    <source>
        <dbReference type="RuleBase" id="RU000685"/>
    </source>
</evidence>